<dbReference type="AlphaFoldDB" id="A0A645A073"/>
<protein>
    <recommendedName>
        <fullName evidence="5">HTH araC/xylS-type domain-containing protein</fullName>
    </recommendedName>
</protein>
<feature type="domain" description="HTH araC/xylS-type" evidence="5">
    <location>
        <begin position="601"/>
        <end position="700"/>
    </location>
</feature>
<dbReference type="Pfam" id="PF12833">
    <property type="entry name" value="HTH_18"/>
    <property type="match status" value="1"/>
</dbReference>
<evidence type="ECO:0000259" key="5">
    <source>
        <dbReference type="PROSITE" id="PS01124"/>
    </source>
</evidence>
<dbReference type="PANTHER" id="PTHR43280:SF2">
    <property type="entry name" value="HTH-TYPE TRANSCRIPTIONAL REGULATOR EXSA"/>
    <property type="match status" value="1"/>
</dbReference>
<dbReference type="PROSITE" id="PS01124">
    <property type="entry name" value="HTH_ARAC_FAMILY_2"/>
    <property type="match status" value="1"/>
</dbReference>
<gene>
    <name evidence="6" type="ORF">SDC9_93004</name>
</gene>
<dbReference type="GO" id="GO:0003700">
    <property type="term" value="F:DNA-binding transcription factor activity"/>
    <property type="evidence" value="ECO:0007669"/>
    <property type="project" value="InterPro"/>
</dbReference>
<sequence length="700" mass="78457">MEKASWKLSKSIMILVMIVLLLCSLVLGYVLSSLRQALLNASYVAIEVIDQSLNSRLMELRKYSLTLELSSANSQIKKLDSLDSAHDPILYELVNQIQSYKYLNPLLDGIFIYYPKLDWIVGDIGSYRSASYYVLDNDLQTEGFDAFLAAVVADTRPVLLFLGDEKNQLYYRKSMLYQGKIVGYLLMRLDTDQLLLSSQGRFPSNGQDYAFALSHYDMHVASSGNLDLIAQRIPDADGSYFLDRSLLLQSRSTALTGLSYQLYLSLADQLKPVSLALKICIGAMLGIALIGLVFAFLLGKRNARPLLKLLQQVGAVDHSTANDAYTLLSRRIDELLQQKDEKIRALQYQREAMGPLCLHHLLSGRVESEHAAVSLLKRYNISFDYPFYVIGVIRVQSKESAQILRFLLEKARNTQIDLLAAEKDGDVVVLFTSDAYLDYPSACGTLGALLEDCPVFKQAKAALGTWHDQYAQAMQSYHEALLLLDQAPQGAWWYQQEDKECTSSLLLQTKDAVMCNQLEHALDLLDELVNRCTCQALETPFARTQLQEIERLIADQFQKAGISQVAVQGELSSVQRCRVQIGSLLKTRGQGNAEASLSIAERAAAIIERDFTDPQLGLYRIAIELGLSNSYLSTAFKARYDIGIVQSINQKRIDLAKELIINTEMSIKEIAIACGFSSDISFIRVFKRHEDQTPGTFRRS</sequence>
<evidence type="ECO:0000256" key="3">
    <source>
        <dbReference type="ARBA" id="ARBA00023163"/>
    </source>
</evidence>
<dbReference type="GO" id="GO:0043565">
    <property type="term" value="F:sequence-specific DNA binding"/>
    <property type="evidence" value="ECO:0007669"/>
    <property type="project" value="InterPro"/>
</dbReference>
<evidence type="ECO:0000256" key="4">
    <source>
        <dbReference type="SAM" id="Phobius"/>
    </source>
</evidence>
<comment type="caution">
    <text evidence="6">The sequence shown here is derived from an EMBL/GenBank/DDBJ whole genome shotgun (WGS) entry which is preliminary data.</text>
</comment>
<dbReference type="Gene3D" id="1.10.10.60">
    <property type="entry name" value="Homeodomain-like"/>
    <property type="match status" value="1"/>
</dbReference>
<dbReference type="SUPFAM" id="SSF46689">
    <property type="entry name" value="Homeodomain-like"/>
    <property type="match status" value="1"/>
</dbReference>
<keyword evidence="3" id="KW-0804">Transcription</keyword>
<dbReference type="InterPro" id="IPR009057">
    <property type="entry name" value="Homeodomain-like_sf"/>
</dbReference>
<evidence type="ECO:0000256" key="1">
    <source>
        <dbReference type="ARBA" id="ARBA00023015"/>
    </source>
</evidence>
<accession>A0A645A073</accession>
<dbReference type="EMBL" id="VSSQ01011224">
    <property type="protein sequence ID" value="MPM46306.1"/>
    <property type="molecule type" value="Genomic_DNA"/>
</dbReference>
<keyword evidence="4" id="KW-1133">Transmembrane helix</keyword>
<dbReference type="InterPro" id="IPR041522">
    <property type="entry name" value="CdaR_GGDEF"/>
</dbReference>
<keyword evidence="2" id="KW-0238">DNA-binding</keyword>
<name>A0A645A073_9ZZZZ</name>
<keyword evidence="1" id="KW-0805">Transcription regulation</keyword>
<dbReference type="InterPro" id="IPR018062">
    <property type="entry name" value="HTH_AraC-typ_CS"/>
</dbReference>
<reference evidence="6" key="1">
    <citation type="submission" date="2019-08" db="EMBL/GenBank/DDBJ databases">
        <authorList>
            <person name="Kucharzyk K."/>
            <person name="Murdoch R.W."/>
            <person name="Higgins S."/>
            <person name="Loffler F."/>
        </authorList>
    </citation>
    <scope>NUCLEOTIDE SEQUENCE</scope>
</reference>
<evidence type="ECO:0000256" key="2">
    <source>
        <dbReference type="ARBA" id="ARBA00023125"/>
    </source>
</evidence>
<dbReference type="Pfam" id="PF17853">
    <property type="entry name" value="GGDEF_2"/>
    <property type="match status" value="1"/>
</dbReference>
<organism evidence="6">
    <name type="scientific">bioreactor metagenome</name>
    <dbReference type="NCBI Taxonomy" id="1076179"/>
    <lineage>
        <taxon>unclassified sequences</taxon>
        <taxon>metagenomes</taxon>
        <taxon>ecological metagenomes</taxon>
    </lineage>
</organism>
<keyword evidence="4" id="KW-0472">Membrane</keyword>
<evidence type="ECO:0000313" key="6">
    <source>
        <dbReference type="EMBL" id="MPM46306.1"/>
    </source>
</evidence>
<feature type="transmembrane region" description="Helical" evidence="4">
    <location>
        <begin position="12"/>
        <end position="31"/>
    </location>
</feature>
<dbReference type="InterPro" id="IPR018060">
    <property type="entry name" value="HTH_AraC"/>
</dbReference>
<proteinExistence type="predicted"/>
<dbReference type="PANTHER" id="PTHR43280">
    <property type="entry name" value="ARAC-FAMILY TRANSCRIPTIONAL REGULATOR"/>
    <property type="match status" value="1"/>
</dbReference>
<dbReference type="SMART" id="SM00342">
    <property type="entry name" value="HTH_ARAC"/>
    <property type="match status" value="1"/>
</dbReference>
<dbReference type="PROSITE" id="PS00041">
    <property type="entry name" value="HTH_ARAC_FAMILY_1"/>
    <property type="match status" value="1"/>
</dbReference>
<feature type="transmembrane region" description="Helical" evidence="4">
    <location>
        <begin position="275"/>
        <end position="298"/>
    </location>
</feature>
<keyword evidence="4" id="KW-0812">Transmembrane</keyword>